<keyword evidence="4" id="KW-1185">Reference proteome</keyword>
<organism evidence="2">
    <name type="scientific">Glycine max</name>
    <name type="common">Soybean</name>
    <name type="synonym">Glycine hispida</name>
    <dbReference type="NCBI Taxonomy" id="3847"/>
    <lineage>
        <taxon>Eukaryota</taxon>
        <taxon>Viridiplantae</taxon>
        <taxon>Streptophyta</taxon>
        <taxon>Embryophyta</taxon>
        <taxon>Tracheophyta</taxon>
        <taxon>Spermatophyta</taxon>
        <taxon>Magnoliopsida</taxon>
        <taxon>eudicotyledons</taxon>
        <taxon>Gunneridae</taxon>
        <taxon>Pentapetalae</taxon>
        <taxon>rosids</taxon>
        <taxon>fabids</taxon>
        <taxon>Fabales</taxon>
        <taxon>Fabaceae</taxon>
        <taxon>Papilionoideae</taxon>
        <taxon>50 kb inversion clade</taxon>
        <taxon>NPAAA clade</taxon>
        <taxon>indigoferoid/millettioid clade</taxon>
        <taxon>Phaseoleae</taxon>
        <taxon>Glycine</taxon>
        <taxon>Glycine subgen. Soja</taxon>
    </lineage>
</organism>
<dbReference type="Gramene" id="KRH45211">
    <property type="protein sequence ID" value="KRH45211"/>
    <property type="gene ID" value="GLYMA_08G258200"/>
</dbReference>
<evidence type="ECO:0000313" key="2">
    <source>
        <dbReference type="EMBL" id="KRH45211.1"/>
    </source>
</evidence>
<reference evidence="3" key="2">
    <citation type="submission" date="2018-02" db="UniProtKB">
        <authorList>
            <consortium name="EnsemblPlants"/>
        </authorList>
    </citation>
    <scope>IDENTIFICATION</scope>
    <source>
        <strain evidence="3">Williams 82</strain>
    </source>
</reference>
<keyword evidence="1" id="KW-1133">Transmembrane helix</keyword>
<feature type="transmembrane region" description="Helical" evidence="1">
    <location>
        <begin position="26"/>
        <end position="45"/>
    </location>
</feature>
<reference evidence="2" key="3">
    <citation type="submission" date="2018-07" db="EMBL/GenBank/DDBJ databases">
        <title>WGS assembly of Glycine max.</title>
        <authorList>
            <person name="Schmutz J."/>
            <person name="Cannon S."/>
            <person name="Schlueter J."/>
            <person name="Ma J."/>
            <person name="Mitros T."/>
            <person name="Nelson W."/>
            <person name="Hyten D."/>
            <person name="Song Q."/>
            <person name="Thelen J."/>
            <person name="Cheng J."/>
            <person name="Xu D."/>
            <person name="Hellsten U."/>
            <person name="May G."/>
            <person name="Yu Y."/>
            <person name="Sakurai T."/>
            <person name="Umezawa T."/>
            <person name="Bhattacharyya M."/>
            <person name="Sandhu D."/>
            <person name="Valliyodan B."/>
            <person name="Lindquist E."/>
            <person name="Peto M."/>
            <person name="Grant D."/>
            <person name="Shu S."/>
            <person name="Goodstein D."/>
            <person name="Barry K."/>
            <person name="Futrell-Griggs M."/>
            <person name="Abernathy B."/>
            <person name="Du J."/>
            <person name="Tian Z."/>
            <person name="Zhu L."/>
            <person name="Gill N."/>
            <person name="Joshi T."/>
            <person name="Libault M."/>
            <person name="Sethuraman A."/>
            <person name="Zhang X."/>
            <person name="Shinozaki K."/>
            <person name="Nguyen H."/>
            <person name="Wing R."/>
            <person name="Cregan P."/>
            <person name="Specht J."/>
            <person name="Grimwood J."/>
            <person name="Rokhsar D."/>
            <person name="Stacey G."/>
            <person name="Shoemaker R."/>
            <person name="Jackson S."/>
        </authorList>
    </citation>
    <scope>NUCLEOTIDE SEQUENCE</scope>
    <source>
        <tissue evidence="2">Callus</tissue>
    </source>
</reference>
<gene>
    <name evidence="2" type="ORF">GLYMA_08G258200</name>
</gene>
<reference evidence="2 3" key="1">
    <citation type="journal article" date="2010" name="Nature">
        <title>Genome sequence of the palaeopolyploid soybean.</title>
        <authorList>
            <person name="Schmutz J."/>
            <person name="Cannon S.B."/>
            <person name="Schlueter J."/>
            <person name="Ma J."/>
            <person name="Mitros T."/>
            <person name="Nelson W."/>
            <person name="Hyten D.L."/>
            <person name="Song Q."/>
            <person name="Thelen J.J."/>
            <person name="Cheng J."/>
            <person name="Xu D."/>
            <person name="Hellsten U."/>
            <person name="May G.D."/>
            <person name="Yu Y."/>
            <person name="Sakurai T."/>
            <person name="Umezawa T."/>
            <person name="Bhattacharyya M.K."/>
            <person name="Sandhu D."/>
            <person name="Valliyodan B."/>
            <person name="Lindquist E."/>
            <person name="Peto M."/>
            <person name="Grant D."/>
            <person name="Shu S."/>
            <person name="Goodstein D."/>
            <person name="Barry K."/>
            <person name="Futrell-Griggs M."/>
            <person name="Abernathy B."/>
            <person name="Du J."/>
            <person name="Tian Z."/>
            <person name="Zhu L."/>
            <person name="Gill N."/>
            <person name="Joshi T."/>
            <person name="Libault M."/>
            <person name="Sethuraman A."/>
            <person name="Zhang X.-C."/>
            <person name="Shinozaki K."/>
            <person name="Nguyen H.T."/>
            <person name="Wing R.A."/>
            <person name="Cregan P."/>
            <person name="Specht J."/>
            <person name="Grimwood J."/>
            <person name="Rokhsar D."/>
            <person name="Stacey G."/>
            <person name="Shoemaker R.C."/>
            <person name="Jackson S.A."/>
        </authorList>
    </citation>
    <scope>NUCLEOTIDE SEQUENCE</scope>
    <source>
        <strain evidence="3">cv. Williams 82</strain>
        <tissue evidence="2">Callus</tissue>
    </source>
</reference>
<evidence type="ECO:0000256" key="1">
    <source>
        <dbReference type="SAM" id="Phobius"/>
    </source>
</evidence>
<accession>A0A0R0IZ81</accession>
<sequence length="115" mass="13356">MKKTRYNVSCAYEGSNQRDEKRDSGGSAWIGIKGTLCLMMAIFFYPKISPSRYMHDVLFQWKLIHIDSDRSAHIINVIFSIKRIINFNIVIMPSSIRPSSPISSIHTYETRSRRE</sequence>
<dbReference type="AlphaFoldDB" id="A0A0R0IZ81"/>
<name>A0A0R0IZ81_SOYBN</name>
<keyword evidence="1" id="KW-0812">Transmembrane</keyword>
<dbReference type="EMBL" id="CM000841">
    <property type="protein sequence ID" value="KRH45211.1"/>
    <property type="molecule type" value="Genomic_DNA"/>
</dbReference>
<dbReference type="EnsemblPlants" id="KRH45211">
    <property type="protein sequence ID" value="KRH45211"/>
    <property type="gene ID" value="GLYMA_08G258200"/>
</dbReference>
<evidence type="ECO:0000313" key="4">
    <source>
        <dbReference type="Proteomes" id="UP000008827"/>
    </source>
</evidence>
<protein>
    <submittedName>
        <fullName evidence="2 3">Uncharacterized protein</fullName>
    </submittedName>
</protein>
<dbReference type="Proteomes" id="UP000008827">
    <property type="component" value="Chromosome 8"/>
</dbReference>
<keyword evidence="1" id="KW-0472">Membrane</keyword>
<proteinExistence type="predicted"/>
<evidence type="ECO:0000313" key="3">
    <source>
        <dbReference type="EnsemblPlants" id="KRH45211"/>
    </source>
</evidence>
<dbReference type="InParanoid" id="A0A0R0IZ81"/>